<gene>
    <name evidence="2" type="primary">ORF2a</name>
</gene>
<evidence type="ECO:0000313" key="3">
    <source>
        <dbReference type="EMBL" id="AKI29946.1"/>
    </source>
</evidence>
<dbReference type="OrthoDB" id="27414at10239"/>
<organism evidence="2 5">
    <name type="scientific">Pebjah virus</name>
    <dbReference type="NCBI Taxonomy" id="1658615"/>
    <lineage>
        <taxon>Viruses</taxon>
        <taxon>Riboviria</taxon>
        <taxon>Orthornavirae</taxon>
        <taxon>Pisuviricota</taxon>
        <taxon>Pisoniviricetes</taxon>
        <taxon>Nidovirales</taxon>
        <taxon>Arnidovirineae</taxon>
        <taxon>Arteriviridae</taxon>
        <taxon>Simarterivirinae</taxon>
        <taxon>Iotaarterivirus</taxon>
        <taxon>Peiartevirus</taxon>
        <taxon>Iotaarterivirus pejah</taxon>
    </lineage>
</organism>
<protein>
    <submittedName>
        <fullName evidence="2">E protein</fullName>
    </submittedName>
</protein>
<keyword evidence="1" id="KW-1133">Transmembrane helix</keyword>
<dbReference type="RefSeq" id="YP_009140482.1">
    <property type="nucleotide sequence ID" value="NC_027124.1"/>
</dbReference>
<evidence type="ECO:0000313" key="7">
    <source>
        <dbReference type="Proteomes" id="UP000152684"/>
    </source>
</evidence>
<evidence type="ECO:0000313" key="2">
    <source>
        <dbReference type="EMBL" id="AKI29931.1"/>
    </source>
</evidence>
<dbReference type="KEGG" id="vg:24404796"/>
<evidence type="ECO:0000313" key="4">
    <source>
        <dbReference type="EMBL" id="AKI29961.1"/>
    </source>
</evidence>
<dbReference type="EMBL" id="KR139839">
    <property type="protein sequence ID" value="AKI29946.1"/>
    <property type="molecule type" value="Genomic_RNA"/>
</dbReference>
<dbReference type="GeneID" id="24404796"/>
<dbReference type="Proteomes" id="UP000128650">
    <property type="component" value="Genome"/>
</dbReference>
<dbReference type="EMBL" id="KR139838">
    <property type="protein sequence ID" value="AKI29931.1"/>
    <property type="molecule type" value="Genomic_RNA"/>
</dbReference>
<accession>A0A0G2UPU7</accession>
<feature type="transmembrane region" description="Helical" evidence="1">
    <location>
        <begin position="26"/>
        <end position="47"/>
    </location>
</feature>
<keyword evidence="7" id="KW-1185">Reference proteome</keyword>
<evidence type="ECO:0000313" key="6">
    <source>
        <dbReference type="Proteomes" id="UP000134564"/>
    </source>
</evidence>
<proteinExistence type="predicted"/>
<evidence type="ECO:0000256" key="1">
    <source>
        <dbReference type="SAM" id="Phobius"/>
    </source>
</evidence>
<dbReference type="Proteomes" id="UP000152684">
    <property type="component" value="Segment"/>
</dbReference>
<dbReference type="EMBL" id="KR139840">
    <property type="protein sequence ID" value="AKI29961.1"/>
    <property type="molecule type" value="Genomic_RNA"/>
</dbReference>
<dbReference type="Proteomes" id="UP000134564">
    <property type="component" value="Genome"/>
</dbReference>
<keyword evidence="1" id="KW-0812">Transmembrane</keyword>
<keyword evidence="1" id="KW-0472">Membrane</keyword>
<name>A0A0G2UPU7_9NIDO</name>
<reference evidence="5 6" key="1">
    <citation type="journal article" date="2015" name="J. Virol.">
        <title>Historical Outbreaks of Simian Hemorrhagic Fever in Captive Macaques Were Caused by Distinct Arteriviruses.</title>
        <authorList>
            <person name="Lauck M."/>
            <person name="Alkhovsky S.V."/>
            <person name="Bao Y."/>
            <person name="Bailey A.L."/>
            <person name="Shevtsova Z.V."/>
            <person name="Shchetinin A.M."/>
            <person name="Vishnevskaya T.V."/>
            <person name="Lackemeyer M.G."/>
            <person name="Postnikova E."/>
            <person name="Mazur S."/>
            <person name="Wada J."/>
            <person name="Radoshitzky S.R."/>
            <person name="Friedrich T.C."/>
            <person name="Lapin B.A."/>
            <person name="Deriabin P.G."/>
            <person name="Jahrling P.B."/>
            <person name="Goldberg T.L."/>
            <person name="O'Connor D.H."/>
            <person name="Kuhn J.H."/>
        </authorList>
    </citation>
    <scope>NUCLEOTIDE SEQUENCE [LARGE SCALE GENOMIC DNA]</scope>
    <source>
        <strain evidence="4">F1167</strain>
        <strain evidence="2">F628</strain>
        <strain evidence="3">I621</strain>
    </source>
</reference>
<sequence>MGSISSHIVTAFQHAVHELIVSIFDLLIYFAIIILALIVGKLFAMVIKSFFRCGSRLAPVPKRALGNAFKAVPTKYHTLP</sequence>
<evidence type="ECO:0000313" key="5">
    <source>
        <dbReference type="Proteomes" id="UP000128650"/>
    </source>
</evidence>